<organism evidence="1">
    <name type="scientific">Myoviridae sp. ctA1z6</name>
    <dbReference type="NCBI Taxonomy" id="2826627"/>
    <lineage>
        <taxon>Viruses</taxon>
        <taxon>Duplodnaviria</taxon>
        <taxon>Heunggongvirae</taxon>
        <taxon>Uroviricota</taxon>
        <taxon>Caudoviricetes</taxon>
    </lineage>
</organism>
<dbReference type="EMBL" id="BK014847">
    <property type="protein sequence ID" value="DAD78597.1"/>
    <property type="molecule type" value="Genomic_DNA"/>
</dbReference>
<proteinExistence type="predicted"/>
<sequence>MNEGVIGKMKIGGERAATDDHPVILHALPLADTVKSKLEAGTLLKRVEVAESNPAEVAWEPYLSTDADTFYPEAVVDKPCDPATEKSAVSVVHGTVKARILKTGDNMIPSGAQLAKLAERGVFAV</sequence>
<reference evidence="1" key="1">
    <citation type="journal article" date="2021" name="Proc. Natl. Acad. Sci. U.S.A.">
        <title>A Catalog of Tens of Thousands of Viruses from Human Metagenomes Reveals Hidden Associations with Chronic Diseases.</title>
        <authorList>
            <person name="Tisza M.J."/>
            <person name="Buck C.B."/>
        </authorList>
    </citation>
    <scope>NUCLEOTIDE SEQUENCE</scope>
    <source>
        <strain evidence="1">CtA1z6</strain>
    </source>
</reference>
<accession>A0A8S5M8H6</accession>
<evidence type="ECO:0000313" key="1">
    <source>
        <dbReference type="EMBL" id="DAD78597.1"/>
    </source>
</evidence>
<name>A0A8S5M8H6_9CAUD</name>
<protein>
    <submittedName>
        <fullName evidence="1">Uncharacterized protein</fullName>
    </submittedName>
</protein>